<feature type="non-terminal residue" evidence="2">
    <location>
        <position position="88"/>
    </location>
</feature>
<proteinExistence type="predicted"/>
<feature type="non-terminal residue" evidence="2">
    <location>
        <position position="1"/>
    </location>
</feature>
<name>A0ABU3XH44_9BACI</name>
<comment type="caution">
    <text evidence="2">The sequence shown here is derived from an EMBL/GenBank/DDBJ whole genome shotgun (WGS) entry which is preliminary data.</text>
</comment>
<evidence type="ECO:0000313" key="3">
    <source>
        <dbReference type="Proteomes" id="UP001287282"/>
    </source>
</evidence>
<organism evidence="2 3">
    <name type="scientific">Alkalihalophilus lindianensis</name>
    <dbReference type="NCBI Taxonomy" id="1630542"/>
    <lineage>
        <taxon>Bacteria</taxon>
        <taxon>Bacillati</taxon>
        <taxon>Bacillota</taxon>
        <taxon>Bacilli</taxon>
        <taxon>Bacillales</taxon>
        <taxon>Bacillaceae</taxon>
        <taxon>Alkalihalophilus</taxon>
    </lineage>
</organism>
<protein>
    <submittedName>
        <fullName evidence="2">PIN domain-containing protein</fullName>
    </submittedName>
</protein>
<accession>A0ABU3XH44</accession>
<dbReference type="Pfam" id="PF13638">
    <property type="entry name" value="PIN_4"/>
    <property type="match status" value="1"/>
</dbReference>
<dbReference type="RefSeq" id="WP_317124198.1">
    <property type="nucleotide sequence ID" value="NZ_JAWJBA010000435.1"/>
</dbReference>
<dbReference type="InterPro" id="IPR002716">
    <property type="entry name" value="PIN_dom"/>
</dbReference>
<gene>
    <name evidence="2" type="ORF">RYX56_22930</name>
</gene>
<evidence type="ECO:0000259" key="1">
    <source>
        <dbReference type="Pfam" id="PF13638"/>
    </source>
</evidence>
<reference evidence="2 3" key="1">
    <citation type="submission" date="2023-10" db="EMBL/GenBank/DDBJ databases">
        <title>Screening of Alkalihalobacillus lindianensis BZ-TG-R113 and Its Alleviation of Salt Stress on Rapeseed Growth.</title>
        <authorList>
            <person name="Zhao B."/>
            <person name="Guo T."/>
        </authorList>
    </citation>
    <scope>NUCLEOTIDE SEQUENCE [LARGE SCALE GENOMIC DNA]</scope>
    <source>
        <strain evidence="2 3">BZ-TG-R113</strain>
    </source>
</reference>
<evidence type="ECO:0000313" key="2">
    <source>
        <dbReference type="EMBL" id="MDV2687204.1"/>
    </source>
</evidence>
<keyword evidence="3" id="KW-1185">Reference proteome</keyword>
<feature type="domain" description="PIN" evidence="1">
    <location>
        <begin position="4"/>
        <end position="53"/>
    </location>
</feature>
<dbReference type="EMBL" id="JAWJBA010000435">
    <property type="protein sequence ID" value="MDV2687204.1"/>
    <property type="molecule type" value="Genomic_DNA"/>
</dbReference>
<dbReference type="Proteomes" id="UP001287282">
    <property type="component" value="Unassembled WGS sequence"/>
</dbReference>
<sequence length="88" mass="9972">FVEKTNDNRILAVAKNLSLEEQTKENGKPVILVSKDALVRVKADAIGLSSEDFLNDRVVEIDHIYTGFLEVYVSMENVKKFYEKGELP</sequence>
<dbReference type="Gene3D" id="3.40.50.1010">
    <property type="entry name" value="5'-nuclease"/>
    <property type="match status" value="1"/>
</dbReference>